<gene>
    <name evidence="2" type="ORF">ASU33_06345</name>
</gene>
<keyword evidence="1" id="KW-0732">Signal</keyword>
<dbReference type="RefSeq" id="WP_059072634.1">
    <property type="nucleotide sequence ID" value="NZ_LNAL01000008.1"/>
</dbReference>
<dbReference type="OrthoDB" id="1442221at2"/>
<comment type="caution">
    <text evidence="2">The sequence shown here is derived from an EMBL/GenBank/DDBJ whole genome shotgun (WGS) entry which is preliminary data.</text>
</comment>
<organism evidence="2 3">
    <name type="scientific">Solirubrum puertoriconensis</name>
    <dbReference type="NCBI Taxonomy" id="1751427"/>
    <lineage>
        <taxon>Bacteria</taxon>
        <taxon>Pseudomonadati</taxon>
        <taxon>Bacteroidota</taxon>
        <taxon>Cytophagia</taxon>
        <taxon>Cytophagales</taxon>
    </lineage>
</organism>
<protein>
    <recommendedName>
        <fullName evidence="4">VCBS repeat-containing protein</fullName>
    </recommendedName>
</protein>
<feature type="chain" id="PRO_5040735441" description="VCBS repeat-containing protein" evidence="1">
    <location>
        <begin position="23"/>
        <end position="157"/>
    </location>
</feature>
<name>A0A9X0HJ94_SOLP1</name>
<reference evidence="2 3" key="1">
    <citation type="submission" date="2015-11" db="EMBL/GenBank/DDBJ databases">
        <title>Solirubrum puertoriconensis gen. nov. an environmental bacteria isolated in Puerto Rico.</title>
        <authorList>
            <person name="Cuebas-Irizarry M.F."/>
            <person name="Montalvo-Rodriguez R."/>
        </authorList>
    </citation>
    <scope>NUCLEOTIDE SEQUENCE [LARGE SCALE GENOMIC DNA]</scope>
    <source>
        <strain evidence="2 3">MC1A</strain>
    </source>
</reference>
<evidence type="ECO:0000256" key="1">
    <source>
        <dbReference type="SAM" id="SignalP"/>
    </source>
</evidence>
<sequence length="157" mass="17473">MRYRYSLVLVTALTTTSSAVQSAPYALPAWAETQWQAARLSQTYSRVPYLKPQALHADFNGDGKLDVAVAVIRKQSGSHGMLILHQGQTGVHVIGTGSAFSNDMLHTNFQWADHWQLYIKPSTFEGYLVKMVRFPATVPFSCSALRLRFGRMRPVGA</sequence>
<dbReference type="Proteomes" id="UP000054223">
    <property type="component" value="Unassembled WGS sequence"/>
</dbReference>
<accession>A0A9X0HJ94</accession>
<evidence type="ECO:0000313" key="3">
    <source>
        <dbReference type="Proteomes" id="UP000054223"/>
    </source>
</evidence>
<keyword evidence="3" id="KW-1185">Reference proteome</keyword>
<feature type="signal peptide" evidence="1">
    <location>
        <begin position="1"/>
        <end position="22"/>
    </location>
</feature>
<proteinExistence type="predicted"/>
<evidence type="ECO:0008006" key="4">
    <source>
        <dbReference type="Google" id="ProtNLM"/>
    </source>
</evidence>
<dbReference type="InterPro" id="IPR028994">
    <property type="entry name" value="Integrin_alpha_N"/>
</dbReference>
<dbReference type="AlphaFoldDB" id="A0A9X0HJ94"/>
<dbReference type="SUPFAM" id="SSF69318">
    <property type="entry name" value="Integrin alpha N-terminal domain"/>
    <property type="match status" value="1"/>
</dbReference>
<dbReference type="EMBL" id="LNAL01000008">
    <property type="protein sequence ID" value="KUG06940.1"/>
    <property type="molecule type" value="Genomic_DNA"/>
</dbReference>
<evidence type="ECO:0000313" key="2">
    <source>
        <dbReference type="EMBL" id="KUG06940.1"/>
    </source>
</evidence>